<evidence type="ECO:0000256" key="6">
    <source>
        <dbReference type="ARBA" id="ARBA00022840"/>
    </source>
</evidence>
<dbReference type="InterPro" id="IPR006274">
    <property type="entry name" value="CarbamoylP_synth_ssu"/>
</dbReference>
<dbReference type="PRINTS" id="PR00096">
    <property type="entry name" value="GATASE"/>
</dbReference>
<feature type="binding site" evidence="11">
    <location>
        <position position="57"/>
    </location>
    <ligand>
        <name>L-glutamine</name>
        <dbReference type="ChEBI" id="CHEBI:58359"/>
    </ligand>
</feature>
<dbReference type="Proteomes" id="UP000366051">
    <property type="component" value="Chromosome"/>
</dbReference>
<dbReference type="Gene3D" id="3.50.30.20">
    <property type="entry name" value="Carbamoyl-phosphate synthase small subunit, N-terminal domain"/>
    <property type="match status" value="1"/>
</dbReference>
<keyword evidence="4 11" id="KW-0436">Ligase</keyword>
<organism evidence="13 14">
    <name type="scientific">Heliorestis convoluta</name>
    <dbReference type="NCBI Taxonomy" id="356322"/>
    <lineage>
        <taxon>Bacteria</taxon>
        <taxon>Bacillati</taxon>
        <taxon>Bacillota</taxon>
        <taxon>Clostridia</taxon>
        <taxon>Eubacteriales</taxon>
        <taxon>Heliobacteriaceae</taxon>
        <taxon>Heliorestis</taxon>
    </lineage>
</organism>
<dbReference type="InterPro" id="IPR017926">
    <property type="entry name" value="GATASE"/>
</dbReference>
<accession>A0A5Q2N5H3</accession>
<dbReference type="NCBIfam" id="TIGR01368">
    <property type="entry name" value="CPSaseIIsmall"/>
    <property type="match status" value="1"/>
</dbReference>
<comment type="catalytic activity">
    <reaction evidence="9 11">
        <text>hydrogencarbonate + L-glutamine + 2 ATP + H2O = carbamoyl phosphate + L-glutamate + 2 ADP + phosphate + 2 H(+)</text>
        <dbReference type="Rhea" id="RHEA:18633"/>
        <dbReference type="ChEBI" id="CHEBI:15377"/>
        <dbReference type="ChEBI" id="CHEBI:15378"/>
        <dbReference type="ChEBI" id="CHEBI:17544"/>
        <dbReference type="ChEBI" id="CHEBI:29985"/>
        <dbReference type="ChEBI" id="CHEBI:30616"/>
        <dbReference type="ChEBI" id="CHEBI:43474"/>
        <dbReference type="ChEBI" id="CHEBI:58228"/>
        <dbReference type="ChEBI" id="CHEBI:58359"/>
        <dbReference type="ChEBI" id="CHEBI:456216"/>
        <dbReference type="EC" id="6.3.5.5"/>
    </reaction>
</comment>
<dbReference type="FunFam" id="3.50.30.20:FF:000001">
    <property type="entry name" value="Carbamoyl-phosphate synthase small chain"/>
    <property type="match status" value="1"/>
</dbReference>
<feature type="active site" evidence="11">
    <location>
        <position position="382"/>
    </location>
</feature>
<evidence type="ECO:0000256" key="9">
    <source>
        <dbReference type="ARBA" id="ARBA00048816"/>
    </source>
</evidence>
<dbReference type="PROSITE" id="PS51273">
    <property type="entry name" value="GATASE_TYPE_1"/>
    <property type="match status" value="1"/>
</dbReference>
<dbReference type="GO" id="GO:0004088">
    <property type="term" value="F:carbamoyl-phosphate synthase (glutamine-hydrolyzing) activity"/>
    <property type="evidence" value="ECO:0007669"/>
    <property type="project" value="UniProtKB-UniRule"/>
</dbReference>
<evidence type="ECO:0000259" key="12">
    <source>
        <dbReference type="SMART" id="SM01097"/>
    </source>
</evidence>
<comment type="function">
    <text evidence="11">Small subunit of the glutamine-dependent carbamoyl phosphate synthetase (CPSase). CPSase catalyzes the formation of carbamoyl phosphate from the ammonia moiety of glutamine, carbonate, and phosphate donated by ATP, constituting the first step of 2 biosynthetic pathways, one leading to arginine and/or urea and the other to pyrimidine nucleotides. The small subunit (glutamine amidotransferase) binds and cleaves glutamine to supply the large subunit with the substrate ammonia.</text>
</comment>
<dbReference type="CDD" id="cd01744">
    <property type="entry name" value="GATase1_CPSase"/>
    <property type="match status" value="1"/>
</dbReference>
<keyword evidence="8 11" id="KW-0665">Pyrimidine biosynthesis</keyword>
<dbReference type="UniPathway" id="UPA00068">
    <property type="reaction ID" value="UER00171"/>
</dbReference>
<dbReference type="InterPro" id="IPR035686">
    <property type="entry name" value="CPSase_GATase1"/>
</dbReference>
<proteinExistence type="inferred from homology"/>
<dbReference type="PRINTS" id="PR00097">
    <property type="entry name" value="ANTSNTHASEII"/>
</dbReference>
<dbReference type="SUPFAM" id="SSF52021">
    <property type="entry name" value="Carbamoyl phosphate synthetase, small subunit N-terminal domain"/>
    <property type="match status" value="1"/>
</dbReference>
<dbReference type="GO" id="GO:0044205">
    <property type="term" value="P:'de novo' UMP biosynthetic process"/>
    <property type="evidence" value="ECO:0007669"/>
    <property type="project" value="UniProtKB-UniRule"/>
</dbReference>
<dbReference type="NCBIfam" id="NF009475">
    <property type="entry name" value="PRK12838.1"/>
    <property type="match status" value="1"/>
</dbReference>
<dbReference type="Pfam" id="PF00117">
    <property type="entry name" value="GATase"/>
    <property type="match status" value="1"/>
</dbReference>
<reference evidence="14" key="1">
    <citation type="submission" date="2019-11" db="EMBL/GenBank/DDBJ databases">
        <title>Genome sequence of Heliorestis convoluta strain HH, an alkaliphilic and minimalistic phototrophic bacterium from a soda lake in Egypt.</title>
        <authorList>
            <person name="Dewey E.D."/>
            <person name="Stokes L.M."/>
            <person name="Burchell B.M."/>
            <person name="Shaffer K.N."/>
            <person name="Huntington A.M."/>
            <person name="Baker J.M."/>
            <person name="Nadendla S."/>
            <person name="Giglio M.G."/>
            <person name="Touchman J.W."/>
            <person name="Blankenship R.E."/>
            <person name="Madigan M.T."/>
            <person name="Sattley W.M."/>
        </authorList>
    </citation>
    <scope>NUCLEOTIDE SEQUENCE [LARGE SCALE GENOMIC DNA]</scope>
    <source>
        <strain evidence="14">HH</strain>
    </source>
</reference>
<dbReference type="EC" id="6.3.5.5" evidence="11"/>
<comment type="similarity">
    <text evidence="3 11">Belongs to the CarA family.</text>
</comment>
<evidence type="ECO:0000256" key="2">
    <source>
        <dbReference type="ARBA" id="ARBA00005077"/>
    </source>
</evidence>
<evidence type="ECO:0000256" key="8">
    <source>
        <dbReference type="ARBA" id="ARBA00022975"/>
    </source>
</evidence>
<evidence type="ECO:0000256" key="1">
    <source>
        <dbReference type="ARBA" id="ARBA00004812"/>
    </source>
</evidence>
<comment type="subunit">
    <text evidence="11">Composed of two chains; the small (or glutamine) chain promotes the hydrolysis of glutamine to ammonia, which is used by the large (or ammonia) chain to synthesize carbamoyl phosphate. Tetramer of heterodimers (alpha,beta)4.</text>
</comment>
<dbReference type="UniPathway" id="UPA00070">
    <property type="reaction ID" value="UER00115"/>
</dbReference>
<evidence type="ECO:0000313" key="13">
    <source>
        <dbReference type="EMBL" id="QGG49139.1"/>
    </source>
</evidence>
<protein>
    <recommendedName>
        <fullName evidence="11">Carbamoyl phosphate synthase small chain</fullName>
        <ecNumber evidence="11">6.3.5.5</ecNumber>
    </recommendedName>
    <alternativeName>
        <fullName evidence="11">Carbamoyl phosphate synthetase glutamine chain</fullName>
    </alternativeName>
</protein>
<dbReference type="GO" id="GO:0006207">
    <property type="term" value="P:'de novo' pyrimidine nucleobase biosynthetic process"/>
    <property type="evidence" value="ECO:0007669"/>
    <property type="project" value="InterPro"/>
</dbReference>
<keyword evidence="6 11" id="KW-0067">ATP-binding</keyword>
<evidence type="ECO:0000256" key="7">
    <source>
        <dbReference type="ARBA" id="ARBA00022962"/>
    </source>
</evidence>
<feature type="domain" description="Carbamoyl-phosphate synthase small subunit N-terminal" evidence="12">
    <location>
        <begin position="13"/>
        <end position="143"/>
    </location>
</feature>
<feature type="binding site" evidence="11">
    <location>
        <position position="266"/>
    </location>
    <ligand>
        <name>L-glutamine</name>
        <dbReference type="ChEBI" id="CHEBI:58359"/>
    </ligand>
</feature>
<comment type="catalytic activity">
    <reaction evidence="10 11">
        <text>L-glutamine + H2O = L-glutamate + NH4(+)</text>
        <dbReference type="Rhea" id="RHEA:15889"/>
        <dbReference type="ChEBI" id="CHEBI:15377"/>
        <dbReference type="ChEBI" id="CHEBI:28938"/>
        <dbReference type="ChEBI" id="CHEBI:29985"/>
        <dbReference type="ChEBI" id="CHEBI:58359"/>
    </reaction>
</comment>
<keyword evidence="5 11" id="KW-0547">Nucleotide-binding</keyword>
<evidence type="ECO:0000313" key="14">
    <source>
        <dbReference type="Proteomes" id="UP000366051"/>
    </source>
</evidence>
<feature type="binding site" evidence="11">
    <location>
        <position position="297"/>
    </location>
    <ligand>
        <name>L-glutamine</name>
        <dbReference type="ChEBI" id="CHEBI:58359"/>
    </ligand>
</feature>
<evidence type="ECO:0000256" key="10">
    <source>
        <dbReference type="ARBA" id="ARBA00049285"/>
    </source>
</evidence>
<dbReference type="InterPro" id="IPR036480">
    <property type="entry name" value="CarbP_synth_ssu_N_sf"/>
</dbReference>
<dbReference type="SUPFAM" id="SSF52317">
    <property type="entry name" value="Class I glutamine amidotransferase-like"/>
    <property type="match status" value="1"/>
</dbReference>
<evidence type="ECO:0000256" key="3">
    <source>
        <dbReference type="ARBA" id="ARBA00007800"/>
    </source>
</evidence>
<feature type="binding site" evidence="11">
    <location>
        <position position="341"/>
    </location>
    <ligand>
        <name>L-glutamine</name>
        <dbReference type="ChEBI" id="CHEBI:58359"/>
    </ligand>
</feature>
<evidence type="ECO:0000256" key="11">
    <source>
        <dbReference type="HAMAP-Rule" id="MF_01209"/>
    </source>
</evidence>
<dbReference type="EMBL" id="CP045875">
    <property type="protein sequence ID" value="QGG49139.1"/>
    <property type="molecule type" value="Genomic_DNA"/>
</dbReference>
<dbReference type="KEGG" id="hcv:FTV88_3064"/>
<feature type="active site" description="Nucleophile" evidence="11">
    <location>
        <position position="296"/>
    </location>
</feature>
<keyword evidence="11" id="KW-0055">Arginine biosynthesis</keyword>
<dbReference type="HAMAP" id="MF_01209">
    <property type="entry name" value="CPSase_S_chain"/>
    <property type="match status" value="1"/>
</dbReference>
<dbReference type="InterPro" id="IPR002474">
    <property type="entry name" value="CarbamoylP_synth_ssu_N"/>
</dbReference>
<comment type="pathway">
    <text evidence="2 11">Amino-acid biosynthesis; L-arginine biosynthesis; carbamoyl phosphate from bicarbonate: step 1/1.</text>
</comment>
<evidence type="ECO:0000256" key="5">
    <source>
        <dbReference type="ARBA" id="ARBA00022741"/>
    </source>
</evidence>
<feature type="binding site" evidence="11">
    <location>
        <position position="300"/>
    </location>
    <ligand>
        <name>L-glutamine</name>
        <dbReference type="ChEBI" id="CHEBI:58359"/>
    </ligand>
</feature>
<dbReference type="GO" id="GO:0006526">
    <property type="term" value="P:L-arginine biosynthetic process"/>
    <property type="evidence" value="ECO:0007669"/>
    <property type="project" value="UniProtKB-UniRule"/>
</dbReference>
<comment type="pathway">
    <text evidence="1 11">Pyrimidine metabolism; UMP biosynthesis via de novo pathway; (S)-dihydroorotate from bicarbonate: step 1/3.</text>
</comment>
<dbReference type="GO" id="GO:0004359">
    <property type="term" value="F:glutaminase activity"/>
    <property type="evidence" value="ECO:0007669"/>
    <property type="project" value="RHEA"/>
</dbReference>
<gene>
    <name evidence="11" type="primary">carA</name>
    <name evidence="13" type="ORF">FTV88_3064</name>
</gene>
<dbReference type="Pfam" id="PF00988">
    <property type="entry name" value="CPSase_sm_chain"/>
    <property type="match status" value="1"/>
</dbReference>
<keyword evidence="14" id="KW-1185">Reference proteome</keyword>
<dbReference type="InterPro" id="IPR050472">
    <property type="entry name" value="Anth_synth/Amidotransfase"/>
</dbReference>
<dbReference type="InterPro" id="IPR029062">
    <property type="entry name" value="Class_I_gatase-like"/>
</dbReference>
<dbReference type="GO" id="GO:0006541">
    <property type="term" value="P:glutamine metabolic process"/>
    <property type="evidence" value="ECO:0007669"/>
    <property type="project" value="InterPro"/>
</dbReference>
<keyword evidence="11" id="KW-0028">Amino-acid biosynthesis</keyword>
<sequence>MKKMSTKKETRTKNAYLLLEDGTIMKGRSFGCQANVTGEVVFNTAMTGYQEILTDPSYCGQIVTMTYPLIGNYGVNANDVESVKPQVRGFLVREACARPSHYRSEKTIEHYLAQQGIPGLEGIDTRALTRRIRQCGALRGAILMGGPEEKVWEGEAIAAKHCGAIMTMDEIRDLVPNEAYQTWKVHLQKLSQHLVSGPHLIEKVTTPQSYVIPGEGFRVAVIDLGIKENILRMLKSLDLQLMVFPAHTKVEEIQAASPQGIFLSNGPGNPKDATAAIEVIKNFLEPQKNIPIFGICLGHQLLSLAFGGDTYKMKFGHRGGNHPVQDLRTGRVYITSQNHGYSIQEESLPEFVEVSHRNVNDGTVEGLRHRHLPVYSVQYHPEAAPGPEDTAFLFDEFIANMEAKAK</sequence>
<feature type="active site" evidence="11">
    <location>
        <position position="380"/>
    </location>
</feature>
<dbReference type="GO" id="GO:0005524">
    <property type="term" value="F:ATP binding"/>
    <property type="evidence" value="ECO:0007669"/>
    <property type="project" value="UniProtKB-UniRule"/>
</dbReference>
<feature type="binding site" evidence="11">
    <location>
        <position position="338"/>
    </location>
    <ligand>
        <name>L-glutamine</name>
        <dbReference type="ChEBI" id="CHEBI:58359"/>
    </ligand>
</feature>
<evidence type="ECO:0000256" key="4">
    <source>
        <dbReference type="ARBA" id="ARBA00022598"/>
    </source>
</evidence>
<dbReference type="PRINTS" id="PR00099">
    <property type="entry name" value="CPSGATASE"/>
</dbReference>
<dbReference type="PANTHER" id="PTHR43418:SF7">
    <property type="entry name" value="CARBAMOYL-PHOSPHATE SYNTHASE SMALL CHAIN"/>
    <property type="match status" value="1"/>
</dbReference>
<feature type="binding site" evidence="11">
    <location>
        <position position="268"/>
    </location>
    <ligand>
        <name>L-glutamine</name>
        <dbReference type="ChEBI" id="CHEBI:58359"/>
    </ligand>
</feature>
<feature type="region of interest" description="CPSase" evidence="11">
    <location>
        <begin position="1"/>
        <end position="217"/>
    </location>
</feature>
<feature type="binding site" evidence="11">
    <location>
        <position position="340"/>
    </location>
    <ligand>
        <name>L-glutamine</name>
        <dbReference type="ChEBI" id="CHEBI:58359"/>
    </ligand>
</feature>
<name>A0A5Q2N5H3_9FIRM</name>
<dbReference type="AlphaFoldDB" id="A0A5Q2N5H3"/>
<dbReference type="Gene3D" id="3.40.50.880">
    <property type="match status" value="1"/>
</dbReference>
<dbReference type="SMART" id="SM01097">
    <property type="entry name" value="CPSase_sm_chain"/>
    <property type="match status" value="1"/>
</dbReference>
<dbReference type="PANTHER" id="PTHR43418">
    <property type="entry name" value="MULTIFUNCTIONAL TRYPTOPHAN BIOSYNTHESIS PROTEIN-RELATED"/>
    <property type="match status" value="1"/>
</dbReference>
<keyword evidence="7 11" id="KW-0315">Glutamine amidotransferase</keyword>